<keyword evidence="2" id="KW-0560">Oxidoreductase</keyword>
<dbReference type="Gene3D" id="3.40.50.720">
    <property type="entry name" value="NAD(P)-binding Rossmann-like Domain"/>
    <property type="match status" value="1"/>
</dbReference>
<name>A0A411MEN8_9PSED</name>
<dbReference type="SMART" id="SM00822">
    <property type="entry name" value="PKS_KR"/>
    <property type="match status" value="1"/>
</dbReference>
<evidence type="ECO:0000313" key="5">
    <source>
        <dbReference type="EMBL" id="QBF25220.1"/>
    </source>
</evidence>
<dbReference type="InterPro" id="IPR020904">
    <property type="entry name" value="Sc_DH/Rdtase_CS"/>
</dbReference>
<accession>A0A411MEN8</accession>
<dbReference type="PROSITE" id="PS00061">
    <property type="entry name" value="ADH_SHORT"/>
    <property type="match status" value="1"/>
</dbReference>
<evidence type="ECO:0000259" key="4">
    <source>
        <dbReference type="SMART" id="SM00822"/>
    </source>
</evidence>
<dbReference type="Pfam" id="PF00106">
    <property type="entry name" value="adh_short"/>
    <property type="match status" value="1"/>
</dbReference>
<dbReference type="InterPro" id="IPR051687">
    <property type="entry name" value="Peroxisomal_Beta-Oxidation"/>
</dbReference>
<dbReference type="AlphaFoldDB" id="A0A411MEN8"/>
<dbReference type="OrthoDB" id="9804774at2"/>
<dbReference type="PRINTS" id="PR00081">
    <property type="entry name" value="GDHRDH"/>
</dbReference>
<dbReference type="PANTHER" id="PTHR45024:SF2">
    <property type="entry name" value="SCP2 DOMAIN-CONTAINING PROTEIN"/>
    <property type="match status" value="1"/>
</dbReference>
<sequence length="304" mass="32713">MRMSIRLDDKVVIVTGAGGGLGRAHALLFARHGANVLVNDLGGSTHGEGASASAADRVVAQIREEGGTAVANHDSVSDGQRIVEQAMDSFGRVDVVINNAGILRDKTFHKMDDSDWEQVYQVHLEGAYKVTRAAWPHLREQNWGRVIFTASTSGIYGNFGQANYGAAKLGLYGLTRTLAIEGRKHGILVNAIAPTGGTRMTEGLIPPQVFEQLKPELVSPLVVYLGSGECQDSGGLYEVGGGWVGKVRWERSLGVGFDPREGFSAQDVAANWEQIGNFDNAVHPQDSLQALQQMMANLQKYPQG</sequence>
<dbReference type="Gene3D" id="1.10.287.4290">
    <property type="match status" value="1"/>
</dbReference>
<proteinExistence type="inferred from homology"/>
<feature type="domain" description="Ketoreductase" evidence="4">
    <location>
        <begin position="10"/>
        <end position="184"/>
    </location>
</feature>
<dbReference type="PANTHER" id="PTHR45024">
    <property type="entry name" value="DEHYDROGENASES, SHORT CHAIN"/>
    <property type="match status" value="1"/>
</dbReference>
<dbReference type="GO" id="GO:0016491">
    <property type="term" value="F:oxidoreductase activity"/>
    <property type="evidence" value="ECO:0007669"/>
    <property type="project" value="UniProtKB-KW"/>
</dbReference>
<evidence type="ECO:0000313" key="6">
    <source>
        <dbReference type="Proteomes" id="UP000291130"/>
    </source>
</evidence>
<gene>
    <name evidence="5" type="ORF">EXN22_05765</name>
</gene>
<organism evidence="5 6">
    <name type="scientific">Pseudomonas tructae</name>
    <dbReference type="NCBI Taxonomy" id="2518644"/>
    <lineage>
        <taxon>Bacteria</taxon>
        <taxon>Pseudomonadati</taxon>
        <taxon>Pseudomonadota</taxon>
        <taxon>Gammaproteobacteria</taxon>
        <taxon>Pseudomonadales</taxon>
        <taxon>Pseudomonadaceae</taxon>
        <taxon>Pseudomonas</taxon>
    </lineage>
</organism>
<dbReference type="EMBL" id="CP035952">
    <property type="protein sequence ID" value="QBF25220.1"/>
    <property type="molecule type" value="Genomic_DNA"/>
</dbReference>
<dbReference type="RefSeq" id="WP_130263163.1">
    <property type="nucleotide sequence ID" value="NZ_CP035952.1"/>
</dbReference>
<keyword evidence="6" id="KW-1185">Reference proteome</keyword>
<dbReference type="KEGG" id="ptk:EXN22_05765"/>
<dbReference type="PRINTS" id="PR00080">
    <property type="entry name" value="SDRFAMILY"/>
</dbReference>
<evidence type="ECO:0000256" key="2">
    <source>
        <dbReference type="ARBA" id="ARBA00023002"/>
    </source>
</evidence>
<dbReference type="InterPro" id="IPR036291">
    <property type="entry name" value="NAD(P)-bd_dom_sf"/>
</dbReference>
<dbReference type="SUPFAM" id="SSF51735">
    <property type="entry name" value="NAD(P)-binding Rossmann-fold domains"/>
    <property type="match status" value="1"/>
</dbReference>
<comment type="similarity">
    <text evidence="1 3">Belongs to the short-chain dehydrogenases/reductases (SDR) family.</text>
</comment>
<dbReference type="CDD" id="cd05353">
    <property type="entry name" value="hydroxyacyl-CoA-like_DH_SDR_c-like"/>
    <property type="match status" value="1"/>
</dbReference>
<reference evidence="5 6" key="1">
    <citation type="submission" date="2019-02" db="EMBL/GenBank/DDBJ databases">
        <title>Complete genome sequence of Pseudomonas sp. SNU WT1 isolated from rainbow trout.</title>
        <authorList>
            <person name="Oh W.T."/>
            <person name="Park S.C."/>
        </authorList>
    </citation>
    <scope>NUCLEOTIDE SEQUENCE [LARGE SCALE GENOMIC DNA]</scope>
    <source>
        <strain evidence="5 6">SNU WT1</strain>
    </source>
</reference>
<dbReference type="InterPro" id="IPR057326">
    <property type="entry name" value="KR_dom"/>
</dbReference>
<dbReference type="InterPro" id="IPR002347">
    <property type="entry name" value="SDR_fam"/>
</dbReference>
<dbReference type="Proteomes" id="UP000291130">
    <property type="component" value="Chromosome"/>
</dbReference>
<evidence type="ECO:0000256" key="3">
    <source>
        <dbReference type="RuleBase" id="RU000363"/>
    </source>
</evidence>
<evidence type="ECO:0000256" key="1">
    <source>
        <dbReference type="ARBA" id="ARBA00006484"/>
    </source>
</evidence>
<protein>
    <submittedName>
        <fullName evidence="5">SDR family oxidoreductase</fullName>
    </submittedName>
</protein>